<dbReference type="GO" id="GO:0005524">
    <property type="term" value="F:ATP binding"/>
    <property type="evidence" value="ECO:0007669"/>
    <property type="project" value="UniProtKB-UniRule"/>
</dbReference>
<organism evidence="16 17">
    <name type="scientific">Desulfobotulus alkaliphilus</name>
    <dbReference type="NCBI Taxonomy" id="622671"/>
    <lineage>
        <taxon>Bacteria</taxon>
        <taxon>Pseudomonadati</taxon>
        <taxon>Thermodesulfobacteriota</taxon>
        <taxon>Desulfobacteria</taxon>
        <taxon>Desulfobacterales</taxon>
        <taxon>Desulfobacteraceae</taxon>
        <taxon>Desulfobotulus</taxon>
    </lineage>
</organism>
<dbReference type="Pfam" id="PF13491">
    <property type="entry name" value="FtsK_4TM"/>
    <property type="match status" value="1"/>
</dbReference>
<evidence type="ECO:0000313" key="16">
    <source>
        <dbReference type="EMBL" id="TWI77242.1"/>
    </source>
</evidence>
<name>A0A562S780_9BACT</name>
<dbReference type="EMBL" id="VLLC01000001">
    <property type="protein sequence ID" value="TWI77242.1"/>
    <property type="molecule type" value="Genomic_DNA"/>
</dbReference>
<feature type="domain" description="FtsK" evidence="15">
    <location>
        <begin position="404"/>
        <end position="608"/>
    </location>
</feature>
<comment type="subcellular location">
    <subcellularLocation>
        <location evidence="1">Cell membrane</location>
        <topology evidence="1">Multi-pass membrane protein</topology>
    </subcellularLocation>
</comment>
<feature type="binding site" evidence="13">
    <location>
        <begin position="421"/>
        <end position="428"/>
    </location>
    <ligand>
        <name>ATP</name>
        <dbReference type="ChEBI" id="CHEBI:30616"/>
    </ligand>
</feature>
<dbReference type="InterPro" id="IPR036390">
    <property type="entry name" value="WH_DNA-bd_sf"/>
</dbReference>
<feature type="transmembrane region" description="Helical" evidence="14">
    <location>
        <begin position="172"/>
        <end position="198"/>
    </location>
</feature>
<dbReference type="OrthoDB" id="9807790at2"/>
<evidence type="ECO:0000256" key="1">
    <source>
        <dbReference type="ARBA" id="ARBA00004651"/>
    </source>
</evidence>
<keyword evidence="6 13" id="KW-0547">Nucleotide-binding</keyword>
<protein>
    <submittedName>
        <fullName evidence="16">DNA translocase FtsK</fullName>
    </submittedName>
</protein>
<evidence type="ECO:0000256" key="10">
    <source>
        <dbReference type="ARBA" id="ARBA00023125"/>
    </source>
</evidence>
<keyword evidence="7" id="KW-0159">Chromosome partition</keyword>
<dbReference type="InterPro" id="IPR018541">
    <property type="entry name" value="Ftsk_gamma"/>
</dbReference>
<dbReference type="AlphaFoldDB" id="A0A562S780"/>
<dbReference type="GO" id="GO:0051301">
    <property type="term" value="P:cell division"/>
    <property type="evidence" value="ECO:0007669"/>
    <property type="project" value="UniProtKB-KW"/>
</dbReference>
<evidence type="ECO:0000256" key="13">
    <source>
        <dbReference type="PROSITE-ProRule" id="PRU00289"/>
    </source>
</evidence>
<proteinExistence type="inferred from homology"/>
<comment type="caution">
    <text evidence="16">The sequence shown here is derived from an EMBL/GenBank/DDBJ whole genome shotgun (WGS) entry which is preliminary data.</text>
</comment>
<keyword evidence="4" id="KW-0132">Cell division</keyword>
<dbReference type="GO" id="GO:0005886">
    <property type="term" value="C:plasma membrane"/>
    <property type="evidence" value="ECO:0007669"/>
    <property type="project" value="UniProtKB-SubCell"/>
</dbReference>
<dbReference type="Gene3D" id="3.40.50.300">
    <property type="entry name" value="P-loop containing nucleotide triphosphate hydrolases"/>
    <property type="match status" value="1"/>
</dbReference>
<evidence type="ECO:0000256" key="6">
    <source>
        <dbReference type="ARBA" id="ARBA00022741"/>
    </source>
</evidence>
<evidence type="ECO:0000256" key="8">
    <source>
        <dbReference type="ARBA" id="ARBA00022840"/>
    </source>
</evidence>
<dbReference type="PANTHER" id="PTHR22683:SF41">
    <property type="entry name" value="DNA TRANSLOCASE FTSK"/>
    <property type="match status" value="1"/>
</dbReference>
<reference evidence="16 17" key="1">
    <citation type="submission" date="2019-07" db="EMBL/GenBank/DDBJ databases">
        <title>Genome sequencing of 100 strains of the haloalkaliphilic chemolithoautotrophic sulfur-oxidizing bacterium Thioalkalivibrio.</title>
        <authorList>
            <person name="Muyzer G."/>
        </authorList>
    </citation>
    <scope>NUCLEOTIDE SEQUENCE [LARGE SCALE GENOMIC DNA]</scope>
    <source>
        <strain evidence="16 17">ASO4-4</strain>
    </source>
</reference>
<dbReference type="InterPro" id="IPR027417">
    <property type="entry name" value="P-loop_NTPase"/>
</dbReference>
<evidence type="ECO:0000256" key="11">
    <source>
        <dbReference type="ARBA" id="ARBA00023136"/>
    </source>
</evidence>
<sequence>MRREFTALFLIFMAVLLFGSLISYHPDDPSILRSVGDASVHNRFGIVGAWIAGFLIGCFGIGAFWLPVLMGESTWRVLKKKAHPFAPGVRAMGGMLLVLATGAIVSGGGVIDGRFDLTSLVAGLFRDFLEHYVKVQGALLVLSFLLVSGFMMATGLSVGRVLQVFVHFWKRLLSAIVSVLWKGIQAFFSGMRFLFFFLHKIRPSGKKDKKQLAYQAPEALVETAFQDEKPESVNKSTPQIASRMPVRLKSRPCPVQEELPVTRPEGGFQLPSLDLLEKVPENIQAVDEGFLRDQSDILEKKLADFGVNGRVVTVTPGPVITTFEYQPAPGVKISKVTNLADDLALALKALSIRIIAPIPGKAAIGIEVPNAVREMVHFREIVASESFRKSKSSLTVCLGKDIIGLPVAVEMDRMPHLLIAGATGAGKSVGLNVMITSLLFKASPEEVKLIMIDPKRIELSVYDGIPHLITPVVTDMKKATAALFWAVKEMERRYELLAGLKCRNITQYNEKCVLFQEKNPGEDGDEGADLPEKLPYIVVIIDELADLMMVASKDVEVALARLAQMARAAGIHIILATQRPSVDVLTGVIKANFPTRMAFQVSSRIDSRTILDSSGAEALLGNGDMLFVPPGTARLQRIHGAYIGEDALMRVISFLKEQGAPDYVAEVTEACADSGEDASGDAGDFDPRYDEAVALVARNRQASISMVQRHLRIGYNRAARIIETMEQEGVIGPADGARPREVLVPDTGNVA</sequence>
<evidence type="ECO:0000256" key="2">
    <source>
        <dbReference type="ARBA" id="ARBA00006474"/>
    </source>
</evidence>
<dbReference type="Pfam" id="PF01580">
    <property type="entry name" value="FtsK_SpoIIIE"/>
    <property type="match status" value="1"/>
</dbReference>
<dbReference type="Pfam" id="PF09397">
    <property type="entry name" value="FtsK_gamma"/>
    <property type="match status" value="1"/>
</dbReference>
<dbReference type="SUPFAM" id="SSF52540">
    <property type="entry name" value="P-loop containing nucleoside triphosphate hydrolases"/>
    <property type="match status" value="1"/>
</dbReference>
<keyword evidence="11 14" id="KW-0472">Membrane</keyword>
<comment type="similarity">
    <text evidence="2">Belongs to the FtsK/SpoIIIE/SftA family.</text>
</comment>
<dbReference type="InterPro" id="IPR041027">
    <property type="entry name" value="FtsK_alpha"/>
</dbReference>
<dbReference type="InterPro" id="IPR002543">
    <property type="entry name" value="FtsK_dom"/>
</dbReference>
<feature type="transmembrane region" description="Helical" evidence="14">
    <location>
        <begin position="131"/>
        <end position="151"/>
    </location>
</feature>
<evidence type="ECO:0000256" key="7">
    <source>
        <dbReference type="ARBA" id="ARBA00022829"/>
    </source>
</evidence>
<evidence type="ECO:0000256" key="9">
    <source>
        <dbReference type="ARBA" id="ARBA00022989"/>
    </source>
</evidence>
<dbReference type="GO" id="GO:0003677">
    <property type="term" value="F:DNA binding"/>
    <property type="evidence" value="ECO:0007669"/>
    <property type="project" value="UniProtKB-KW"/>
</dbReference>
<evidence type="ECO:0000256" key="3">
    <source>
        <dbReference type="ARBA" id="ARBA00022475"/>
    </source>
</evidence>
<dbReference type="Gene3D" id="1.10.10.10">
    <property type="entry name" value="Winged helix-like DNA-binding domain superfamily/Winged helix DNA-binding domain"/>
    <property type="match status" value="1"/>
</dbReference>
<evidence type="ECO:0000256" key="14">
    <source>
        <dbReference type="SAM" id="Phobius"/>
    </source>
</evidence>
<keyword evidence="3" id="KW-1003">Cell membrane</keyword>
<gene>
    <name evidence="16" type="ORF">LZ24_00042</name>
</gene>
<dbReference type="InterPro" id="IPR036388">
    <property type="entry name" value="WH-like_DNA-bd_sf"/>
</dbReference>
<dbReference type="GO" id="GO:0007059">
    <property type="term" value="P:chromosome segregation"/>
    <property type="evidence" value="ECO:0007669"/>
    <property type="project" value="UniProtKB-KW"/>
</dbReference>
<dbReference type="PANTHER" id="PTHR22683">
    <property type="entry name" value="SPORULATION PROTEIN RELATED"/>
    <property type="match status" value="1"/>
</dbReference>
<feature type="transmembrane region" description="Helical" evidence="14">
    <location>
        <begin position="47"/>
        <end position="70"/>
    </location>
</feature>
<accession>A0A562S780</accession>
<keyword evidence="10" id="KW-0238">DNA-binding</keyword>
<dbReference type="Gene3D" id="3.30.980.40">
    <property type="match status" value="1"/>
</dbReference>
<feature type="transmembrane region" description="Helical" evidence="14">
    <location>
        <begin position="91"/>
        <end position="111"/>
    </location>
</feature>
<evidence type="ECO:0000256" key="4">
    <source>
        <dbReference type="ARBA" id="ARBA00022618"/>
    </source>
</evidence>
<keyword evidence="9 14" id="KW-1133">Transmembrane helix</keyword>
<evidence type="ECO:0000313" key="17">
    <source>
        <dbReference type="Proteomes" id="UP000318307"/>
    </source>
</evidence>
<dbReference type="RefSeq" id="WP_144681103.1">
    <property type="nucleotide sequence ID" value="NZ_VLLC01000001.1"/>
</dbReference>
<dbReference type="Proteomes" id="UP000318307">
    <property type="component" value="Unassembled WGS sequence"/>
</dbReference>
<evidence type="ECO:0000256" key="5">
    <source>
        <dbReference type="ARBA" id="ARBA00022692"/>
    </source>
</evidence>
<keyword evidence="5 14" id="KW-0812">Transmembrane</keyword>
<keyword evidence="8 13" id="KW-0067">ATP-binding</keyword>
<dbReference type="SUPFAM" id="SSF46785">
    <property type="entry name" value="Winged helix' DNA-binding domain"/>
    <property type="match status" value="1"/>
</dbReference>
<keyword evidence="17" id="KW-1185">Reference proteome</keyword>
<dbReference type="InterPro" id="IPR050206">
    <property type="entry name" value="FtsK/SpoIIIE/SftA"/>
</dbReference>
<dbReference type="PROSITE" id="PS50901">
    <property type="entry name" value="FTSK"/>
    <property type="match status" value="1"/>
</dbReference>
<dbReference type="Pfam" id="PF17854">
    <property type="entry name" value="FtsK_alpha"/>
    <property type="match status" value="1"/>
</dbReference>
<evidence type="ECO:0000256" key="12">
    <source>
        <dbReference type="ARBA" id="ARBA00023306"/>
    </source>
</evidence>
<dbReference type="SMART" id="SM00843">
    <property type="entry name" value="Ftsk_gamma"/>
    <property type="match status" value="1"/>
</dbReference>
<dbReference type="InterPro" id="IPR025199">
    <property type="entry name" value="FtsK_4TM"/>
</dbReference>
<keyword evidence="12" id="KW-0131">Cell cycle</keyword>
<evidence type="ECO:0000259" key="15">
    <source>
        <dbReference type="PROSITE" id="PS50901"/>
    </source>
</evidence>
<dbReference type="CDD" id="cd01127">
    <property type="entry name" value="TrwB_TraG_TraD_VirD4"/>
    <property type="match status" value="1"/>
</dbReference>